<evidence type="ECO:0000256" key="18">
    <source>
        <dbReference type="ARBA" id="ARBA00047899"/>
    </source>
</evidence>
<keyword evidence="9" id="KW-0732">Signal</keyword>
<keyword evidence="12" id="KW-0418">Kinase</keyword>
<dbReference type="InterPro" id="IPR000719">
    <property type="entry name" value="Prot_kinase_dom"/>
</dbReference>
<dbReference type="PROSITE" id="PS00108">
    <property type="entry name" value="PROTEIN_KINASE_ST"/>
    <property type="match status" value="1"/>
</dbReference>
<feature type="transmembrane region" description="Helical" evidence="22">
    <location>
        <begin position="20"/>
        <end position="44"/>
    </location>
</feature>
<comment type="catalytic activity">
    <reaction evidence="18">
        <text>L-threonyl-[protein] + ATP = O-phospho-L-threonyl-[protein] + ADP + H(+)</text>
        <dbReference type="Rhea" id="RHEA:46608"/>
        <dbReference type="Rhea" id="RHEA-COMP:11060"/>
        <dbReference type="Rhea" id="RHEA-COMP:11605"/>
        <dbReference type="ChEBI" id="CHEBI:15378"/>
        <dbReference type="ChEBI" id="CHEBI:30013"/>
        <dbReference type="ChEBI" id="CHEBI:30616"/>
        <dbReference type="ChEBI" id="CHEBI:61977"/>
        <dbReference type="ChEBI" id="CHEBI:456216"/>
        <dbReference type="EC" id="2.7.11.1"/>
    </reaction>
</comment>
<feature type="domain" description="Protein kinase" evidence="23">
    <location>
        <begin position="84"/>
        <end position="375"/>
    </location>
</feature>
<evidence type="ECO:0000256" key="21">
    <source>
        <dbReference type="RuleBase" id="RU000304"/>
    </source>
</evidence>
<evidence type="ECO:0000256" key="22">
    <source>
        <dbReference type="SAM" id="Phobius"/>
    </source>
</evidence>
<dbReference type="CDD" id="cd14066">
    <property type="entry name" value="STKc_IRAK"/>
    <property type="match status" value="1"/>
</dbReference>
<evidence type="ECO:0000256" key="4">
    <source>
        <dbReference type="ARBA" id="ARBA00022527"/>
    </source>
</evidence>
<dbReference type="GO" id="GO:0005886">
    <property type="term" value="C:plasma membrane"/>
    <property type="evidence" value="ECO:0007669"/>
    <property type="project" value="UniProtKB-SubCell"/>
</dbReference>
<name>A0AA38FJE5_TAXCH</name>
<evidence type="ECO:0000256" key="9">
    <source>
        <dbReference type="ARBA" id="ARBA00022729"/>
    </source>
</evidence>
<gene>
    <name evidence="24" type="ORF">KI387_008676</name>
</gene>
<keyword evidence="11 20" id="KW-0547">Nucleotide-binding</keyword>
<comment type="subcellular location">
    <subcellularLocation>
        <location evidence="1">Cell membrane</location>
        <topology evidence="1">Single-pass membrane protein</topology>
    </subcellularLocation>
</comment>
<dbReference type="PROSITE" id="PS50011">
    <property type="entry name" value="PROTEIN_KINASE_DOM"/>
    <property type="match status" value="1"/>
</dbReference>
<keyword evidence="5" id="KW-0597">Phosphoprotein</keyword>
<dbReference type="GO" id="GO:0005524">
    <property type="term" value="F:ATP binding"/>
    <property type="evidence" value="ECO:0007669"/>
    <property type="project" value="UniProtKB-UniRule"/>
</dbReference>
<keyword evidence="10" id="KW-0677">Repeat</keyword>
<evidence type="ECO:0000256" key="13">
    <source>
        <dbReference type="ARBA" id="ARBA00022840"/>
    </source>
</evidence>
<comment type="catalytic activity">
    <reaction evidence="19">
        <text>L-seryl-[protein] + ATP = O-phospho-L-seryl-[protein] + ADP + H(+)</text>
        <dbReference type="Rhea" id="RHEA:17989"/>
        <dbReference type="Rhea" id="RHEA-COMP:9863"/>
        <dbReference type="Rhea" id="RHEA-COMP:11604"/>
        <dbReference type="ChEBI" id="CHEBI:15378"/>
        <dbReference type="ChEBI" id="CHEBI:29999"/>
        <dbReference type="ChEBI" id="CHEBI:30616"/>
        <dbReference type="ChEBI" id="CHEBI:83421"/>
        <dbReference type="ChEBI" id="CHEBI:456216"/>
        <dbReference type="EC" id="2.7.11.1"/>
    </reaction>
</comment>
<dbReference type="SUPFAM" id="SSF56112">
    <property type="entry name" value="Protein kinase-like (PK-like)"/>
    <property type="match status" value="1"/>
</dbReference>
<evidence type="ECO:0000256" key="15">
    <source>
        <dbReference type="ARBA" id="ARBA00023136"/>
    </source>
</evidence>
<keyword evidence="7" id="KW-0808">Transferase</keyword>
<evidence type="ECO:0000256" key="19">
    <source>
        <dbReference type="ARBA" id="ARBA00048679"/>
    </source>
</evidence>
<evidence type="ECO:0000256" key="16">
    <source>
        <dbReference type="ARBA" id="ARBA00023170"/>
    </source>
</evidence>
<dbReference type="EC" id="2.7.11.1" evidence="2"/>
<dbReference type="EMBL" id="JAHRHJ020000008">
    <property type="protein sequence ID" value="KAH9304272.1"/>
    <property type="molecule type" value="Genomic_DNA"/>
</dbReference>
<sequence>MENHPSQGSRNLGPLSERGSISAVLLVAGIVTVLATIIVLLIIYTRRCEMAIFRPRVKAPLLPVINEPHLRMNRNELLAATDNFSRTNLIGKGGFSTVYKGLLPNGRFVAVKWMKIDKETLSKKNFFAELKILGKLRHRNLLKILGYFSDSNEMALILEFMPNGSLENFLHGEARRPLEWKQRLNIAIGVAQGLTYLHHESRTSVVHCDLKPSNVLLDEEFEPHISDFGVAKAFNLNMTESSCGPSWTIGYTAPERAYRTRPSTKSDVYSFGVMVLELITRQRPTCSKFDSGMTLVEWVRKAEEEGRVVDVIDDHLKFSPEFEQEILSMIQLALNCAEHAPVRRPTMREVVGKLMKIGGYEGQVGRLNISIHTLLVQASSFARSHTTSSEASSSTAS</sequence>
<evidence type="ECO:0000256" key="6">
    <source>
        <dbReference type="ARBA" id="ARBA00022614"/>
    </source>
</evidence>
<evidence type="ECO:0000256" key="1">
    <source>
        <dbReference type="ARBA" id="ARBA00004162"/>
    </source>
</evidence>
<evidence type="ECO:0000313" key="24">
    <source>
        <dbReference type="EMBL" id="KAH9304272.1"/>
    </source>
</evidence>
<evidence type="ECO:0000256" key="3">
    <source>
        <dbReference type="ARBA" id="ARBA00022475"/>
    </source>
</evidence>
<dbReference type="PROSITE" id="PS00107">
    <property type="entry name" value="PROTEIN_KINASE_ATP"/>
    <property type="match status" value="1"/>
</dbReference>
<dbReference type="InterPro" id="IPR011009">
    <property type="entry name" value="Kinase-like_dom_sf"/>
</dbReference>
<dbReference type="GO" id="GO:0004674">
    <property type="term" value="F:protein serine/threonine kinase activity"/>
    <property type="evidence" value="ECO:0007669"/>
    <property type="project" value="UniProtKB-KW"/>
</dbReference>
<dbReference type="PANTHER" id="PTHR48055:SF57">
    <property type="entry name" value="PROTEIN KINASE DOMAIN-CONTAINING PROTEIN"/>
    <property type="match status" value="1"/>
</dbReference>
<dbReference type="SMART" id="SM00220">
    <property type="entry name" value="S_TKc"/>
    <property type="match status" value="1"/>
</dbReference>
<evidence type="ECO:0000256" key="14">
    <source>
        <dbReference type="ARBA" id="ARBA00022989"/>
    </source>
</evidence>
<evidence type="ECO:0000256" key="10">
    <source>
        <dbReference type="ARBA" id="ARBA00022737"/>
    </source>
</evidence>
<dbReference type="AlphaFoldDB" id="A0AA38FJE5"/>
<keyword evidence="3" id="KW-1003">Cell membrane</keyword>
<dbReference type="FunFam" id="1.10.510.10:FF:000358">
    <property type="entry name" value="Putative leucine-rich repeat receptor-like serine/threonine-protein kinase"/>
    <property type="match status" value="1"/>
</dbReference>
<evidence type="ECO:0000313" key="25">
    <source>
        <dbReference type="Proteomes" id="UP000824469"/>
    </source>
</evidence>
<keyword evidence="8 22" id="KW-0812">Transmembrane</keyword>
<dbReference type="PANTHER" id="PTHR48055">
    <property type="entry name" value="LEUCINE-RICH REPEAT RECEPTOR PROTEIN KINASE EMS1"/>
    <property type="match status" value="1"/>
</dbReference>
<keyword evidence="14 22" id="KW-1133">Transmembrane helix</keyword>
<dbReference type="Gene3D" id="3.30.200.20">
    <property type="entry name" value="Phosphorylase Kinase, domain 1"/>
    <property type="match status" value="1"/>
</dbReference>
<reference evidence="24 25" key="1">
    <citation type="journal article" date="2021" name="Nat. Plants">
        <title>The Taxus genome provides insights into paclitaxel biosynthesis.</title>
        <authorList>
            <person name="Xiong X."/>
            <person name="Gou J."/>
            <person name="Liao Q."/>
            <person name="Li Y."/>
            <person name="Zhou Q."/>
            <person name="Bi G."/>
            <person name="Li C."/>
            <person name="Du R."/>
            <person name="Wang X."/>
            <person name="Sun T."/>
            <person name="Guo L."/>
            <person name="Liang H."/>
            <person name="Lu P."/>
            <person name="Wu Y."/>
            <person name="Zhang Z."/>
            <person name="Ro D.K."/>
            <person name="Shang Y."/>
            <person name="Huang S."/>
            <person name="Yan J."/>
        </authorList>
    </citation>
    <scope>NUCLEOTIDE SEQUENCE [LARGE SCALE GENOMIC DNA]</scope>
    <source>
        <strain evidence="24">Ta-2019</strain>
    </source>
</reference>
<keyword evidence="16" id="KW-0675">Receptor</keyword>
<organism evidence="24 25">
    <name type="scientific">Taxus chinensis</name>
    <name type="common">Chinese yew</name>
    <name type="synonym">Taxus wallichiana var. chinensis</name>
    <dbReference type="NCBI Taxonomy" id="29808"/>
    <lineage>
        <taxon>Eukaryota</taxon>
        <taxon>Viridiplantae</taxon>
        <taxon>Streptophyta</taxon>
        <taxon>Embryophyta</taxon>
        <taxon>Tracheophyta</taxon>
        <taxon>Spermatophyta</taxon>
        <taxon>Pinopsida</taxon>
        <taxon>Pinidae</taxon>
        <taxon>Conifers II</taxon>
        <taxon>Cupressales</taxon>
        <taxon>Taxaceae</taxon>
        <taxon>Taxus</taxon>
    </lineage>
</organism>
<dbReference type="Pfam" id="PF00069">
    <property type="entry name" value="Pkinase"/>
    <property type="match status" value="1"/>
</dbReference>
<evidence type="ECO:0000256" key="12">
    <source>
        <dbReference type="ARBA" id="ARBA00022777"/>
    </source>
</evidence>
<evidence type="ECO:0000256" key="20">
    <source>
        <dbReference type="PROSITE-ProRule" id="PRU10141"/>
    </source>
</evidence>
<keyword evidence="15 22" id="KW-0472">Membrane</keyword>
<keyword evidence="13 20" id="KW-0067">ATP-binding</keyword>
<evidence type="ECO:0000256" key="17">
    <source>
        <dbReference type="ARBA" id="ARBA00023180"/>
    </source>
</evidence>
<dbReference type="InterPro" id="IPR017441">
    <property type="entry name" value="Protein_kinase_ATP_BS"/>
</dbReference>
<keyword evidence="17" id="KW-0325">Glycoprotein</keyword>
<dbReference type="Gene3D" id="1.10.510.10">
    <property type="entry name" value="Transferase(Phosphotransferase) domain 1"/>
    <property type="match status" value="1"/>
</dbReference>
<comment type="caution">
    <text evidence="24">The sequence shown here is derived from an EMBL/GenBank/DDBJ whole genome shotgun (WGS) entry which is preliminary data.</text>
</comment>
<evidence type="ECO:0000256" key="7">
    <source>
        <dbReference type="ARBA" id="ARBA00022679"/>
    </source>
</evidence>
<accession>A0AA38FJE5</accession>
<evidence type="ECO:0000256" key="5">
    <source>
        <dbReference type="ARBA" id="ARBA00022553"/>
    </source>
</evidence>
<dbReference type="Proteomes" id="UP000824469">
    <property type="component" value="Unassembled WGS sequence"/>
</dbReference>
<comment type="similarity">
    <text evidence="21">Belongs to the protein kinase superfamily.</text>
</comment>
<protein>
    <recommendedName>
        <fullName evidence="2">non-specific serine/threonine protein kinase</fullName>
        <ecNumber evidence="2">2.7.11.1</ecNumber>
    </recommendedName>
</protein>
<keyword evidence="4 21" id="KW-0723">Serine/threonine-protein kinase</keyword>
<feature type="binding site" evidence="20">
    <location>
        <position position="112"/>
    </location>
    <ligand>
        <name>ATP</name>
        <dbReference type="ChEBI" id="CHEBI:30616"/>
    </ligand>
</feature>
<dbReference type="OMA" id="PSWTIGY"/>
<dbReference type="InterPro" id="IPR008271">
    <property type="entry name" value="Ser/Thr_kinase_AS"/>
</dbReference>
<keyword evidence="6" id="KW-0433">Leucine-rich repeat</keyword>
<evidence type="ECO:0000256" key="11">
    <source>
        <dbReference type="ARBA" id="ARBA00022741"/>
    </source>
</evidence>
<proteinExistence type="inferred from homology"/>
<evidence type="ECO:0000256" key="2">
    <source>
        <dbReference type="ARBA" id="ARBA00012513"/>
    </source>
</evidence>
<evidence type="ECO:0000256" key="8">
    <source>
        <dbReference type="ARBA" id="ARBA00022692"/>
    </source>
</evidence>
<dbReference type="InterPro" id="IPR051564">
    <property type="entry name" value="LRR_receptor-like_kinase"/>
</dbReference>
<keyword evidence="25" id="KW-1185">Reference proteome</keyword>
<evidence type="ECO:0000259" key="23">
    <source>
        <dbReference type="PROSITE" id="PS50011"/>
    </source>
</evidence>